<dbReference type="CDD" id="cd07628">
    <property type="entry name" value="BAR_Atg24p"/>
    <property type="match status" value="1"/>
</dbReference>
<evidence type="ECO:0000313" key="18">
    <source>
        <dbReference type="Proteomes" id="UP000234275"/>
    </source>
</evidence>
<evidence type="ECO:0000256" key="4">
    <source>
        <dbReference type="ARBA" id="ARBA00010883"/>
    </source>
</evidence>
<evidence type="ECO:0000313" key="17">
    <source>
        <dbReference type="EMBL" id="PLB50354.1"/>
    </source>
</evidence>
<dbReference type="RefSeq" id="XP_024705656.1">
    <property type="nucleotide sequence ID" value="XM_024848964.1"/>
</dbReference>
<feature type="region of interest" description="Disordered" evidence="15">
    <location>
        <begin position="1"/>
        <end position="61"/>
    </location>
</feature>
<dbReference type="InterPro" id="IPR036871">
    <property type="entry name" value="PX_dom_sf"/>
</dbReference>
<comment type="function">
    <text evidence="13">Sorting nexin, involved in the separation or division of vacuoles throughout the entire life cycle of the cells. Involved in retrieval of late-Golgi SNAREs from post-Golgi endosomes to the trans-Golgi network, for cytoplasm to vacuole transport (Cvt), and autophagy of large cargos including mitophagy, pexophagy and glycophagy.</text>
</comment>
<dbReference type="GO" id="GO:0035091">
    <property type="term" value="F:phosphatidylinositol binding"/>
    <property type="evidence" value="ECO:0007669"/>
    <property type="project" value="InterPro"/>
</dbReference>
<dbReference type="OrthoDB" id="205639at2759"/>
<keyword evidence="5" id="KW-0813">Transport</keyword>
<evidence type="ECO:0000256" key="7">
    <source>
        <dbReference type="ARBA" id="ARBA00022753"/>
    </source>
</evidence>
<dbReference type="InterPro" id="IPR015404">
    <property type="entry name" value="Vps5_C"/>
</dbReference>
<name>A0A2I2GBU2_9EURO</name>
<evidence type="ECO:0000256" key="12">
    <source>
        <dbReference type="ARBA" id="ARBA00041273"/>
    </source>
</evidence>
<dbReference type="InterPro" id="IPR027267">
    <property type="entry name" value="AH/BAR_dom_sf"/>
</dbReference>
<comment type="similarity">
    <text evidence="4">Belongs to the sorting nexin family.</text>
</comment>
<sequence length="499" mass="56839">MDQHDDFDSVSWRHDAGSDVSGSRPTTSGTDAEESPGLHHDVNGKRRMSSAGHEPPQAGPLADAVDLAGIADGVLECQVDSPLKENDGTKDAYISYLVTTHTDFKSFQKPEFTVRRRFTDFFFLYKTLYREFPACAVPPLPDKHKMEYVRGDRFGPEFTTRRAWSLHRFLKRLTLHPVLRRSALLAVFLESPDWNAHMRLRSTRNSTSTSDGSGVPGIFDNFTDTFVNAFTKVHKPDRRFIEVREKADKLDEDLNHVEKIVARVARREADLEADYNELATQFRKLVPLEPDVEVPLQVFAASVEETGRGLKTLKDHTDQNYLGSLRDMEAYILSVKALLKTREQKQLDFEALVEYRNKAVAERDSLATNPSSYYASNPLTSSPASFIRSKMEDMRGVDHEQSRRERVRKLELRIDELTREVESAKTTSEMFDEEVVREVADFERIKAVEFRDTLGALAEKQIEFYQGVLNTWERFVAEMDGDFEEGLASQAQEGAAVPR</sequence>
<dbReference type="VEuPathDB" id="FungiDB:P170DRAFT_435551"/>
<feature type="domain" description="PX" evidence="16">
    <location>
        <begin position="74"/>
        <end position="195"/>
    </location>
</feature>
<feature type="compositionally biased region" description="Basic and acidic residues" evidence="15">
    <location>
        <begin position="1"/>
        <end position="17"/>
    </location>
</feature>
<evidence type="ECO:0000256" key="3">
    <source>
        <dbReference type="ARBA" id="ARBA00004623"/>
    </source>
</evidence>
<dbReference type="FunFam" id="1.20.1270.60:FF:000042">
    <property type="entry name" value="Vacuolar targeting protein Atg24"/>
    <property type="match status" value="1"/>
</dbReference>
<dbReference type="Pfam" id="PF09325">
    <property type="entry name" value="Vps5"/>
    <property type="match status" value="2"/>
</dbReference>
<dbReference type="GO" id="GO:0005769">
    <property type="term" value="C:early endosome"/>
    <property type="evidence" value="ECO:0007669"/>
    <property type="project" value="TreeGrafter"/>
</dbReference>
<dbReference type="GO" id="GO:0000422">
    <property type="term" value="P:autophagy of mitochondrion"/>
    <property type="evidence" value="ECO:0007669"/>
    <property type="project" value="TreeGrafter"/>
</dbReference>
<comment type="caution">
    <text evidence="17">The sequence shown here is derived from an EMBL/GenBank/DDBJ whole genome shotgun (WGS) entry which is preliminary data.</text>
</comment>
<keyword evidence="7" id="KW-0967">Endosome</keyword>
<accession>A0A2I2GBU2</accession>
<feature type="compositionally biased region" description="Polar residues" evidence="15">
    <location>
        <begin position="20"/>
        <end position="30"/>
    </location>
</feature>
<reference evidence="17 18" key="1">
    <citation type="submission" date="2016-12" db="EMBL/GenBank/DDBJ databases">
        <title>The genomes of Aspergillus section Nigri reveals drivers in fungal speciation.</title>
        <authorList>
            <consortium name="DOE Joint Genome Institute"/>
            <person name="Vesth T.C."/>
            <person name="Nybo J."/>
            <person name="Theobald S."/>
            <person name="Brandl J."/>
            <person name="Frisvad J.C."/>
            <person name="Nielsen K.F."/>
            <person name="Lyhne E.K."/>
            <person name="Kogle M.E."/>
            <person name="Kuo A."/>
            <person name="Riley R."/>
            <person name="Clum A."/>
            <person name="Nolan M."/>
            <person name="Lipzen A."/>
            <person name="Salamov A."/>
            <person name="Henrissat B."/>
            <person name="Wiebenga A."/>
            <person name="De Vries R.P."/>
            <person name="Grigoriev I.V."/>
            <person name="Mortensen U.H."/>
            <person name="Andersen M.R."/>
            <person name="Baker S.E."/>
        </authorList>
    </citation>
    <scope>NUCLEOTIDE SEQUENCE [LARGE SCALE GENOMIC DNA]</scope>
    <source>
        <strain evidence="17 18">IBT 23096</strain>
    </source>
</reference>
<dbReference type="SUPFAM" id="SSF64268">
    <property type="entry name" value="PX domain"/>
    <property type="match status" value="1"/>
</dbReference>
<evidence type="ECO:0000256" key="13">
    <source>
        <dbReference type="ARBA" id="ARBA00054950"/>
    </source>
</evidence>
<evidence type="ECO:0000256" key="6">
    <source>
        <dbReference type="ARBA" id="ARBA00022490"/>
    </source>
</evidence>
<keyword evidence="14" id="KW-0175">Coiled coil</keyword>
<keyword evidence="18" id="KW-1185">Reference proteome</keyword>
<evidence type="ECO:0000256" key="10">
    <source>
        <dbReference type="ARBA" id="ARBA00023136"/>
    </source>
</evidence>
<organism evidence="17 18">
    <name type="scientific">Aspergillus steynii IBT 23096</name>
    <dbReference type="NCBI Taxonomy" id="1392250"/>
    <lineage>
        <taxon>Eukaryota</taxon>
        <taxon>Fungi</taxon>
        <taxon>Dikarya</taxon>
        <taxon>Ascomycota</taxon>
        <taxon>Pezizomycotina</taxon>
        <taxon>Eurotiomycetes</taxon>
        <taxon>Eurotiomycetidae</taxon>
        <taxon>Eurotiales</taxon>
        <taxon>Aspergillaceae</taxon>
        <taxon>Aspergillus</taxon>
        <taxon>Aspergillus subgen. Circumdati</taxon>
    </lineage>
</organism>
<dbReference type="CDD" id="cd06863">
    <property type="entry name" value="PX_Atg24p"/>
    <property type="match status" value="1"/>
</dbReference>
<evidence type="ECO:0000256" key="9">
    <source>
        <dbReference type="ARBA" id="ARBA00023121"/>
    </source>
</evidence>
<dbReference type="Gene3D" id="3.30.1520.10">
    <property type="entry name" value="Phox-like domain"/>
    <property type="match status" value="1"/>
</dbReference>
<dbReference type="GO" id="GO:0015031">
    <property type="term" value="P:protein transport"/>
    <property type="evidence" value="ECO:0007669"/>
    <property type="project" value="TreeGrafter"/>
</dbReference>
<dbReference type="GO" id="GO:0010008">
    <property type="term" value="C:endosome membrane"/>
    <property type="evidence" value="ECO:0007669"/>
    <property type="project" value="UniProtKB-SubCell"/>
</dbReference>
<protein>
    <recommendedName>
        <fullName evidence="11">Sorting nexin-4</fullName>
    </recommendedName>
    <alternativeName>
        <fullName evidence="12">Autophagy-related protein 24</fullName>
    </alternativeName>
</protein>
<evidence type="ECO:0000256" key="8">
    <source>
        <dbReference type="ARBA" id="ARBA00023006"/>
    </source>
</evidence>
<dbReference type="FunFam" id="3.30.1520.10:FF:000035">
    <property type="entry name" value="Sorting nexin-4 protein"/>
    <property type="match status" value="1"/>
</dbReference>
<dbReference type="Pfam" id="PF00787">
    <property type="entry name" value="PX"/>
    <property type="match status" value="1"/>
</dbReference>
<dbReference type="GO" id="GO:0034045">
    <property type="term" value="C:phagophore assembly site membrane"/>
    <property type="evidence" value="ECO:0007669"/>
    <property type="project" value="UniProtKB-SubCell"/>
</dbReference>
<dbReference type="GO" id="GO:0061709">
    <property type="term" value="P:reticulophagy"/>
    <property type="evidence" value="ECO:0007669"/>
    <property type="project" value="TreeGrafter"/>
</dbReference>
<keyword evidence="10" id="KW-0472">Membrane</keyword>
<keyword evidence="8" id="KW-0072">Autophagy</keyword>
<comment type="subcellular location">
    <subcellularLocation>
        <location evidence="2">Cytoplasm</location>
        <location evidence="2">Cytosol</location>
    </subcellularLocation>
    <subcellularLocation>
        <location evidence="1">Endosome membrane</location>
        <topology evidence="1">Peripheral membrane protein</topology>
    </subcellularLocation>
    <subcellularLocation>
        <location evidence="3">Preautophagosomal structure membrane</location>
        <topology evidence="3">Peripheral membrane protein</topology>
    </subcellularLocation>
</comment>
<dbReference type="Proteomes" id="UP000234275">
    <property type="component" value="Unassembled WGS sequence"/>
</dbReference>
<evidence type="ECO:0000256" key="1">
    <source>
        <dbReference type="ARBA" id="ARBA00004481"/>
    </source>
</evidence>
<keyword evidence="9" id="KW-0446">Lipid-binding</keyword>
<dbReference type="PANTHER" id="PTHR45949">
    <property type="entry name" value="SORTING NEXIN-4"/>
    <property type="match status" value="1"/>
</dbReference>
<dbReference type="SUPFAM" id="SSF103657">
    <property type="entry name" value="BAR/IMD domain-like"/>
    <property type="match status" value="1"/>
</dbReference>
<proteinExistence type="inferred from homology"/>
<dbReference type="STRING" id="1392250.A0A2I2GBU2"/>
<evidence type="ECO:0000256" key="5">
    <source>
        <dbReference type="ARBA" id="ARBA00022448"/>
    </source>
</evidence>
<dbReference type="PROSITE" id="PS50195">
    <property type="entry name" value="PX"/>
    <property type="match status" value="1"/>
</dbReference>
<evidence type="ECO:0000256" key="15">
    <source>
        <dbReference type="SAM" id="MobiDB-lite"/>
    </source>
</evidence>
<gene>
    <name evidence="17" type="ORF">P170DRAFT_435551</name>
</gene>
<dbReference type="GO" id="GO:0005829">
    <property type="term" value="C:cytosol"/>
    <property type="evidence" value="ECO:0007669"/>
    <property type="project" value="UniProtKB-SubCell"/>
</dbReference>
<evidence type="ECO:0000259" key="16">
    <source>
        <dbReference type="PROSITE" id="PS50195"/>
    </source>
</evidence>
<keyword evidence="6" id="KW-0963">Cytoplasm</keyword>
<dbReference type="GO" id="GO:0032456">
    <property type="term" value="P:endocytic recycling"/>
    <property type="evidence" value="ECO:0007669"/>
    <property type="project" value="TreeGrafter"/>
</dbReference>
<dbReference type="PANTHER" id="PTHR45949:SF2">
    <property type="entry name" value="SORTING NEXIN-4"/>
    <property type="match status" value="1"/>
</dbReference>
<evidence type="ECO:0000256" key="14">
    <source>
        <dbReference type="SAM" id="Coils"/>
    </source>
</evidence>
<dbReference type="EMBL" id="MSFO01000003">
    <property type="protein sequence ID" value="PLB50354.1"/>
    <property type="molecule type" value="Genomic_DNA"/>
</dbReference>
<dbReference type="AlphaFoldDB" id="A0A2I2GBU2"/>
<feature type="coiled-coil region" evidence="14">
    <location>
        <begin position="400"/>
        <end position="434"/>
    </location>
</feature>
<dbReference type="InterPro" id="IPR001683">
    <property type="entry name" value="PX_dom"/>
</dbReference>
<evidence type="ECO:0000256" key="11">
    <source>
        <dbReference type="ARBA" id="ARBA00040748"/>
    </source>
</evidence>
<dbReference type="GeneID" id="36556663"/>
<evidence type="ECO:0000256" key="2">
    <source>
        <dbReference type="ARBA" id="ARBA00004514"/>
    </source>
</evidence>
<dbReference type="GO" id="GO:0034727">
    <property type="term" value="P:piecemeal microautophagy of the nucleus"/>
    <property type="evidence" value="ECO:0007669"/>
    <property type="project" value="TreeGrafter"/>
</dbReference>
<dbReference type="Gene3D" id="1.20.1270.60">
    <property type="entry name" value="Arfaptin homology (AH) domain/BAR domain"/>
    <property type="match status" value="1"/>
</dbReference>
<dbReference type="SMART" id="SM00312">
    <property type="entry name" value="PX"/>
    <property type="match status" value="1"/>
</dbReference>